<dbReference type="Gene3D" id="3.30.200.20">
    <property type="entry name" value="Phosphorylase Kinase, domain 1"/>
    <property type="match status" value="1"/>
</dbReference>
<feature type="domain" description="Protein kinase" evidence="9">
    <location>
        <begin position="2"/>
        <end position="261"/>
    </location>
</feature>
<dbReference type="InterPro" id="IPR001245">
    <property type="entry name" value="Ser-Thr/Tyr_kinase_cat_dom"/>
</dbReference>
<dbReference type="SMART" id="SM00220">
    <property type="entry name" value="S_TKc"/>
    <property type="match status" value="1"/>
</dbReference>
<keyword evidence="5 6" id="KW-0067">ATP-binding</keyword>
<gene>
    <name evidence="10" type="ORF">TSPGSL018_26950</name>
</gene>
<dbReference type="Gene3D" id="1.10.510.10">
    <property type="entry name" value="Transferase(Phosphotransferase) domain 1"/>
    <property type="match status" value="1"/>
</dbReference>
<evidence type="ECO:0000256" key="5">
    <source>
        <dbReference type="ARBA" id="ARBA00022840"/>
    </source>
</evidence>
<dbReference type="InterPro" id="IPR011009">
    <property type="entry name" value="Kinase-like_dom_sf"/>
</dbReference>
<dbReference type="PROSITE" id="PS50011">
    <property type="entry name" value="PROTEIN_KINASE_DOM"/>
    <property type="match status" value="1"/>
</dbReference>
<proteinExistence type="inferred from homology"/>
<dbReference type="AlphaFoldDB" id="A0A061RQ55"/>
<organism evidence="10">
    <name type="scientific">Tetraselmis sp. GSL018</name>
    <dbReference type="NCBI Taxonomy" id="582737"/>
    <lineage>
        <taxon>Eukaryota</taxon>
        <taxon>Viridiplantae</taxon>
        <taxon>Chlorophyta</taxon>
        <taxon>core chlorophytes</taxon>
        <taxon>Chlorodendrophyceae</taxon>
        <taxon>Chlorodendrales</taxon>
        <taxon>Chlorodendraceae</taxon>
        <taxon>Tetraselmis</taxon>
    </lineage>
</organism>
<feature type="binding site" evidence="6">
    <location>
        <position position="29"/>
    </location>
    <ligand>
        <name>ATP</name>
        <dbReference type="ChEBI" id="CHEBI:30616"/>
    </ligand>
</feature>
<dbReference type="GO" id="GO:0005524">
    <property type="term" value="F:ATP binding"/>
    <property type="evidence" value="ECO:0007669"/>
    <property type="project" value="UniProtKB-UniRule"/>
</dbReference>
<name>A0A061RQ55_9CHLO</name>
<evidence type="ECO:0000256" key="2">
    <source>
        <dbReference type="ARBA" id="ARBA00022679"/>
    </source>
</evidence>
<evidence type="ECO:0000256" key="8">
    <source>
        <dbReference type="SAM" id="MobiDB-lite"/>
    </source>
</evidence>
<dbReference type="PANTHER" id="PTHR44329:SF214">
    <property type="entry name" value="PROTEIN KINASE DOMAIN-CONTAINING PROTEIN"/>
    <property type="match status" value="1"/>
</dbReference>
<evidence type="ECO:0000256" key="7">
    <source>
        <dbReference type="RuleBase" id="RU000304"/>
    </source>
</evidence>
<accession>A0A061RQ55</accession>
<keyword evidence="2" id="KW-0808">Transferase</keyword>
<dbReference type="InterPro" id="IPR017441">
    <property type="entry name" value="Protein_kinase_ATP_BS"/>
</dbReference>
<reference evidence="10" key="1">
    <citation type="submission" date="2014-05" db="EMBL/GenBank/DDBJ databases">
        <title>The transcriptome of the halophilic microalga Tetraselmis sp. GSL018 isolated from the Great Salt Lake, Utah.</title>
        <authorList>
            <person name="Jinkerson R.E."/>
            <person name="D'Adamo S."/>
            <person name="Posewitz M.C."/>
        </authorList>
    </citation>
    <scope>NUCLEOTIDE SEQUENCE</scope>
    <source>
        <strain evidence="10">GSL018</strain>
    </source>
</reference>
<dbReference type="PROSITE" id="PS00107">
    <property type="entry name" value="PROTEIN_KINASE_ATP"/>
    <property type="match status" value="1"/>
</dbReference>
<feature type="non-terminal residue" evidence="10">
    <location>
        <position position="1"/>
    </location>
</feature>
<evidence type="ECO:0000256" key="6">
    <source>
        <dbReference type="PROSITE-ProRule" id="PRU10141"/>
    </source>
</evidence>
<evidence type="ECO:0000256" key="1">
    <source>
        <dbReference type="ARBA" id="ARBA00022527"/>
    </source>
</evidence>
<keyword evidence="1 7" id="KW-0723">Serine/threonine-protein kinase</keyword>
<keyword evidence="4 10" id="KW-0418">Kinase</keyword>
<dbReference type="GO" id="GO:0004674">
    <property type="term" value="F:protein serine/threonine kinase activity"/>
    <property type="evidence" value="ECO:0007669"/>
    <property type="project" value="UniProtKB-KW"/>
</dbReference>
<dbReference type="InterPro" id="IPR051681">
    <property type="entry name" value="Ser/Thr_Kinases-Pseudokinases"/>
</dbReference>
<evidence type="ECO:0000256" key="3">
    <source>
        <dbReference type="ARBA" id="ARBA00022741"/>
    </source>
</evidence>
<evidence type="ECO:0000256" key="4">
    <source>
        <dbReference type="ARBA" id="ARBA00022777"/>
    </source>
</evidence>
<dbReference type="PANTHER" id="PTHR44329">
    <property type="entry name" value="SERINE/THREONINE-PROTEIN KINASE TNNI3K-RELATED"/>
    <property type="match status" value="1"/>
</dbReference>
<keyword evidence="3 6" id="KW-0547">Nucleotide-binding</keyword>
<evidence type="ECO:0000313" key="10">
    <source>
        <dbReference type="EMBL" id="JAC74078.1"/>
    </source>
</evidence>
<dbReference type="InterPro" id="IPR000719">
    <property type="entry name" value="Prot_kinase_dom"/>
</dbReference>
<dbReference type="PROSITE" id="PS00108">
    <property type="entry name" value="PROTEIN_KINASE_ST"/>
    <property type="match status" value="1"/>
</dbReference>
<dbReference type="SUPFAM" id="SSF56112">
    <property type="entry name" value="Protein kinase-like (PK-like)"/>
    <property type="match status" value="1"/>
</dbReference>
<dbReference type="Pfam" id="PF07714">
    <property type="entry name" value="PK_Tyr_Ser-Thr"/>
    <property type="match status" value="1"/>
</dbReference>
<evidence type="ECO:0000259" key="9">
    <source>
        <dbReference type="PROSITE" id="PS50011"/>
    </source>
</evidence>
<dbReference type="CDD" id="cd13999">
    <property type="entry name" value="STKc_MAP3K-like"/>
    <property type="match status" value="1"/>
</dbReference>
<sequence length="349" mass="38070">EPFLGVLLGEGAYGSVYLGVYKGEKVAVKVFRRRGLGLTASQYHSFLQEVQLLSALQDNERVVRVLGASLALPGCCIVYEYLPSSLGSRVHNRLMPPLSYLEVLTVARDIACGLVRLHPHIIHGDLKPGNVLLDSNGRAKLTDFGLSRLKGPLQGSVLSTGIGTPSYTAPEVLEGCEDITGKSDIYSLGIILWELMSREQPFQQYNNPTQVIVAVVMRRERPEVPEHWPPLLVQLIRQCWQQDPLARPTCNDVLRQVELMLLSELQAGGRDGTPPAHDFGGVPDWPGQDPTPAFLSGEGSNATSDSFFADADGPPLTPTLSFDGQLLRSLRGVRRQANGKGYSHPLDTA</sequence>
<dbReference type="EMBL" id="GBEZ01011734">
    <property type="protein sequence ID" value="JAC74078.1"/>
    <property type="molecule type" value="Transcribed_RNA"/>
</dbReference>
<protein>
    <submittedName>
        <fullName evidence="10">Serine threonine kinase</fullName>
    </submittedName>
</protein>
<feature type="region of interest" description="Disordered" evidence="8">
    <location>
        <begin position="270"/>
        <end position="323"/>
    </location>
</feature>
<comment type="similarity">
    <text evidence="7">Belongs to the protein kinase superfamily.</text>
</comment>
<dbReference type="InterPro" id="IPR008271">
    <property type="entry name" value="Ser/Thr_kinase_AS"/>
</dbReference>